<evidence type="ECO:0000256" key="5">
    <source>
        <dbReference type="ARBA" id="ARBA00022806"/>
    </source>
</evidence>
<dbReference type="PANTHER" id="PTHR18934:SF237">
    <property type="entry name" value="ATP-DEPENDENT DNA_RNA HELICASE DHX36"/>
    <property type="match status" value="1"/>
</dbReference>
<organism evidence="11 12">
    <name type="scientific">Pyrocoelia pectoralis</name>
    <dbReference type="NCBI Taxonomy" id="417401"/>
    <lineage>
        <taxon>Eukaryota</taxon>
        <taxon>Metazoa</taxon>
        <taxon>Ecdysozoa</taxon>
        <taxon>Arthropoda</taxon>
        <taxon>Hexapoda</taxon>
        <taxon>Insecta</taxon>
        <taxon>Pterygota</taxon>
        <taxon>Neoptera</taxon>
        <taxon>Endopterygota</taxon>
        <taxon>Coleoptera</taxon>
        <taxon>Polyphaga</taxon>
        <taxon>Elateriformia</taxon>
        <taxon>Elateroidea</taxon>
        <taxon>Lampyridae</taxon>
        <taxon>Lampyrinae</taxon>
        <taxon>Pyrocoelia</taxon>
    </lineage>
</organism>
<dbReference type="PROSITE" id="PS51194">
    <property type="entry name" value="HELICASE_CTER"/>
    <property type="match status" value="1"/>
</dbReference>
<proteinExistence type="inferred from homology"/>
<dbReference type="InterPro" id="IPR001650">
    <property type="entry name" value="Helicase_C-like"/>
</dbReference>
<dbReference type="InterPro" id="IPR011709">
    <property type="entry name" value="DEAD-box_helicase_OB_fold"/>
</dbReference>
<dbReference type="CDD" id="cd18791">
    <property type="entry name" value="SF2_C_RHA"/>
    <property type="match status" value="1"/>
</dbReference>
<feature type="compositionally biased region" description="Basic and acidic residues" evidence="8">
    <location>
        <begin position="15"/>
        <end position="39"/>
    </location>
</feature>
<dbReference type="GO" id="GO:0003678">
    <property type="term" value="F:DNA helicase activity"/>
    <property type="evidence" value="ECO:0007669"/>
    <property type="project" value="TreeGrafter"/>
</dbReference>
<comment type="caution">
    <text evidence="11">The sequence shown here is derived from an EMBL/GenBank/DDBJ whole genome shotgun (WGS) entry which is preliminary data.</text>
</comment>
<evidence type="ECO:0000256" key="4">
    <source>
        <dbReference type="ARBA" id="ARBA00022801"/>
    </source>
</evidence>
<dbReference type="EC" id="3.6.4.13" evidence="2"/>
<dbReference type="Pfam" id="PF07717">
    <property type="entry name" value="OB_NTP_bind"/>
    <property type="match status" value="1"/>
</dbReference>
<dbReference type="Pfam" id="PF04408">
    <property type="entry name" value="WHD_HA2"/>
    <property type="match status" value="1"/>
</dbReference>
<keyword evidence="5" id="KW-0347">Helicase</keyword>
<evidence type="ECO:0000256" key="6">
    <source>
        <dbReference type="ARBA" id="ARBA00022840"/>
    </source>
</evidence>
<keyword evidence="6" id="KW-0067">ATP-binding</keyword>
<dbReference type="InterPro" id="IPR007502">
    <property type="entry name" value="Helicase-assoc_dom"/>
</dbReference>
<evidence type="ECO:0000313" key="11">
    <source>
        <dbReference type="EMBL" id="KAK5641598.1"/>
    </source>
</evidence>
<dbReference type="GO" id="GO:0003724">
    <property type="term" value="F:RNA helicase activity"/>
    <property type="evidence" value="ECO:0007669"/>
    <property type="project" value="UniProtKB-EC"/>
</dbReference>
<dbReference type="FunFam" id="1.20.120.1080:FF:000002">
    <property type="entry name" value="Putative ATP-dependent RNA helicase DHX36"/>
    <property type="match status" value="1"/>
</dbReference>
<dbReference type="GO" id="GO:0005737">
    <property type="term" value="C:cytoplasm"/>
    <property type="evidence" value="ECO:0007669"/>
    <property type="project" value="TreeGrafter"/>
</dbReference>
<keyword evidence="4" id="KW-0378">Hydrolase</keyword>
<dbReference type="Pfam" id="PF00270">
    <property type="entry name" value="DEAD"/>
    <property type="match status" value="1"/>
</dbReference>
<feature type="region of interest" description="Disordered" evidence="8">
    <location>
        <begin position="1"/>
        <end position="46"/>
    </location>
</feature>
<dbReference type="PROSITE" id="PS51192">
    <property type="entry name" value="HELICASE_ATP_BIND_1"/>
    <property type="match status" value="1"/>
</dbReference>
<evidence type="ECO:0000256" key="7">
    <source>
        <dbReference type="ARBA" id="ARBA00022884"/>
    </source>
</evidence>
<evidence type="ECO:0000256" key="8">
    <source>
        <dbReference type="SAM" id="MobiDB-lite"/>
    </source>
</evidence>
<evidence type="ECO:0000313" key="12">
    <source>
        <dbReference type="Proteomes" id="UP001329430"/>
    </source>
</evidence>
<dbReference type="SMART" id="SM00490">
    <property type="entry name" value="HELICc"/>
    <property type="match status" value="1"/>
</dbReference>
<dbReference type="EMBL" id="JAVRBK010000007">
    <property type="protein sequence ID" value="KAK5641598.1"/>
    <property type="molecule type" value="Genomic_DNA"/>
</dbReference>
<comment type="similarity">
    <text evidence="1">Belongs to the DEAD box helicase family. DEAH subfamily.</text>
</comment>
<dbReference type="GO" id="GO:0005524">
    <property type="term" value="F:ATP binding"/>
    <property type="evidence" value="ECO:0007669"/>
    <property type="project" value="UniProtKB-KW"/>
</dbReference>
<dbReference type="GO" id="GO:0016787">
    <property type="term" value="F:hydrolase activity"/>
    <property type="evidence" value="ECO:0007669"/>
    <property type="project" value="UniProtKB-KW"/>
</dbReference>
<evidence type="ECO:0000256" key="1">
    <source>
        <dbReference type="ARBA" id="ARBA00008792"/>
    </source>
</evidence>
<keyword evidence="12" id="KW-1185">Reference proteome</keyword>
<dbReference type="InterPro" id="IPR048333">
    <property type="entry name" value="HA2_WH"/>
</dbReference>
<keyword evidence="7" id="KW-0694">RNA-binding</keyword>
<keyword evidence="3" id="KW-0547">Nucleotide-binding</keyword>
<dbReference type="Pfam" id="PF00271">
    <property type="entry name" value="Helicase_C"/>
    <property type="match status" value="1"/>
</dbReference>
<dbReference type="Pfam" id="PF21010">
    <property type="entry name" value="HA2_C"/>
    <property type="match status" value="1"/>
</dbReference>
<dbReference type="SMART" id="SM00847">
    <property type="entry name" value="HA2"/>
    <property type="match status" value="1"/>
</dbReference>
<dbReference type="InterPro" id="IPR002464">
    <property type="entry name" value="DNA/RNA_helicase_DEAH_CS"/>
</dbReference>
<dbReference type="SUPFAM" id="SSF52540">
    <property type="entry name" value="P-loop containing nucleoside triphosphate hydrolases"/>
    <property type="match status" value="1"/>
</dbReference>
<feature type="domain" description="Helicase ATP-binding" evidence="9">
    <location>
        <begin position="158"/>
        <end position="326"/>
    </location>
</feature>
<reference evidence="11 12" key="1">
    <citation type="journal article" date="2024" name="Insects">
        <title>An Improved Chromosome-Level Genome Assembly of the Firefly Pyrocoelia pectoralis.</title>
        <authorList>
            <person name="Fu X."/>
            <person name="Meyer-Rochow V.B."/>
            <person name="Ballantyne L."/>
            <person name="Zhu X."/>
        </authorList>
    </citation>
    <scope>NUCLEOTIDE SEQUENCE [LARGE SCALE GENOMIC DNA]</scope>
    <source>
        <strain evidence="11">XCY_ONT2</strain>
    </source>
</reference>
<dbReference type="PANTHER" id="PTHR18934">
    <property type="entry name" value="ATP-DEPENDENT RNA HELICASE"/>
    <property type="match status" value="1"/>
</dbReference>
<evidence type="ECO:0000259" key="10">
    <source>
        <dbReference type="PROSITE" id="PS51194"/>
    </source>
</evidence>
<dbReference type="InterPro" id="IPR014001">
    <property type="entry name" value="Helicase_ATP-bd"/>
</dbReference>
<name>A0AAN7V9S9_9COLE</name>
<protein>
    <recommendedName>
        <fullName evidence="2">RNA helicase</fullName>
        <ecNumber evidence="2">3.6.4.13</ecNumber>
    </recommendedName>
</protein>
<gene>
    <name evidence="11" type="ORF">RI129_010145</name>
</gene>
<dbReference type="InterPro" id="IPR011545">
    <property type="entry name" value="DEAD/DEAH_box_helicase_dom"/>
</dbReference>
<sequence length="925" mass="106224">MSETNKFKRRYGKYANDRYKRNRNEHGQKEENKGTDKPKHPPHLRGREIGLYYSNRSKLPRVIAEVVLPESRRQKICEVLETENYTKYVNTTFKEKYYKTLNGRIEDKLNSVEEITPIPSIDEKLKEEFETRRNSAKYKDMLVVRKRLPSYGLKDEIVNLVKANQVILVSGETGCGKTTQVSQFILDDFIEKGKGSHCHVVCTQPRRISAIAVAERVAVERAESLGNGVGYQIRLEKVMPRERGSILFCTTGVVLRRMEYDPCLSNISHIIIDEIHERSVESDFIITLLKDVIVKRPNLKLILMSATLNAEKFSTYYGNCPHLNIPGFTFPVKEFYLEDVLQRVNFTPRQQSLKKYPRKSNKDLGFYESFMEPYIRQLEANKTCSPKVCAQLRDPQLEQGVNVDLIFALIKNICEVERDQGAILVFVTGYTEISTLHRLLESCGHFPSNKYIIVPIHSQMPTINQRQVFDRPRKGVRKIILSTNIAETSITIDDVVFVIDCGKIKYTDYDPQTNNYTLQAHWVALANADQRRGRAGRVQPGVCFHLFSRPRNHVLEKYQTAEILRTRLENTILTIKILQIGKTAEFLSKLIDSPNADAIDVSLNLLQSINALDENENLTPLGYHLAKLPIAPQMGKMIIFGVLFSCLDPVLSVAASLDFKDPFLLALGMDAQVHERKKELSNGWYSDHLLLYNALYQYENQSGHGARLFCSRNFLSPTVLSQLQKMKTQFMDCLYDMNFVDSRNCKDPDFNYNSRNVSLIKAVVCAGLYPNVGSIRGKKRKIGYTLEGSRVDWHPKSVLSKESYFPSPLFAYYIKLQSCRKYIHDATNVHPLPIIFFGDKYSYDPENSIINLANERLKFKCSDVTNSTIKQLRDRLNMFLEYKISNPGIIKWTSNNREIPVLKAVMELITSEDIGDLDLSYEDFD</sequence>
<evidence type="ECO:0000256" key="3">
    <source>
        <dbReference type="ARBA" id="ARBA00022741"/>
    </source>
</evidence>
<dbReference type="InterPro" id="IPR027417">
    <property type="entry name" value="P-loop_NTPase"/>
</dbReference>
<dbReference type="GO" id="GO:0002151">
    <property type="term" value="F:G-quadruplex RNA binding"/>
    <property type="evidence" value="ECO:0007669"/>
    <property type="project" value="TreeGrafter"/>
</dbReference>
<evidence type="ECO:0000256" key="2">
    <source>
        <dbReference type="ARBA" id="ARBA00012552"/>
    </source>
</evidence>
<dbReference type="Gene3D" id="3.40.50.300">
    <property type="entry name" value="P-loop containing nucleotide triphosphate hydrolases"/>
    <property type="match status" value="2"/>
</dbReference>
<dbReference type="FunFam" id="3.40.50.300:FF:000284">
    <property type="entry name" value="probable ATP-dependent RNA helicase YTHDC2"/>
    <property type="match status" value="1"/>
</dbReference>
<evidence type="ECO:0000259" key="9">
    <source>
        <dbReference type="PROSITE" id="PS51192"/>
    </source>
</evidence>
<dbReference type="GO" id="GO:0051880">
    <property type="term" value="F:G-quadruplex DNA binding"/>
    <property type="evidence" value="ECO:0007669"/>
    <property type="project" value="TreeGrafter"/>
</dbReference>
<dbReference type="Proteomes" id="UP001329430">
    <property type="component" value="Chromosome 7"/>
</dbReference>
<dbReference type="PROSITE" id="PS00690">
    <property type="entry name" value="DEAH_ATP_HELICASE"/>
    <property type="match status" value="1"/>
</dbReference>
<dbReference type="GO" id="GO:0005634">
    <property type="term" value="C:nucleus"/>
    <property type="evidence" value="ECO:0007669"/>
    <property type="project" value="TreeGrafter"/>
</dbReference>
<dbReference type="AlphaFoldDB" id="A0AAN7V9S9"/>
<dbReference type="Gene3D" id="1.20.120.1080">
    <property type="match status" value="1"/>
</dbReference>
<accession>A0AAN7V9S9</accession>
<feature type="domain" description="Helicase C-terminal" evidence="10">
    <location>
        <begin position="408"/>
        <end position="579"/>
    </location>
</feature>
<dbReference type="SMART" id="SM00487">
    <property type="entry name" value="DEXDc"/>
    <property type="match status" value="1"/>
</dbReference>